<evidence type="ECO:0000313" key="1">
    <source>
        <dbReference type="EMBL" id="CAI6226267.1"/>
    </source>
</evidence>
<dbReference type="GO" id="GO:0006396">
    <property type="term" value="P:RNA processing"/>
    <property type="evidence" value="ECO:0007669"/>
    <property type="project" value="InterPro"/>
</dbReference>
<sequence length="162" mass="17425">MATPAYIASLQRDLAYSFSNMRNLVEALRAPGAGFDTHFNIQGVDGYRRLSQLGESLLRMIIIDEGYTRGDQRATVDSHLQSLPARALLCGNQMNLGDCISMNPSQQGTAPSPKMITQSTIALFAAIYVDSGRDIAQLKAILSHVGLLDDGAHANADMADSP</sequence>
<dbReference type="OrthoDB" id="67027at2759"/>
<gene>
    <name evidence="1" type="ORF">PDIGIT_LOCUS36</name>
</gene>
<protein>
    <recommendedName>
        <fullName evidence="3">RNase III domain-containing protein</fullName>
    </recommendedName>
</protein>
<reference evidence="1" key="1">
    <citation type="submission" date="2023-01" db="EMBL/GenBank/DDBJ databases">
        <authorList>
            <person name="Van Ghelder C."/>
            <person name="Rancurel C."/>
        </authorList>
    </citation>
    <scope>NUCLEOTIDE SEQUENCE</scope>
    <source>
        <strain evidence="1">CNCM I-4278</strain>
    </source>
</reference>
<dbReference type="InterPro" id="IPR036389">
    <property type="entry name" value="RNase_III_sf"/>
</dbReference>
<dbReference type="GO" id="GO:0004525">
    <property type="term" value="F:ribonuclease III activity"/>
    <property type="evidence" value="ECO:0007669"/>
    <property type="project" value="InterPro"/>
</dbReference>
<name>A0A9W4TYU4_9PLEO</name>
<dbReference type="EMBL" id="CAOQHR010000001">
    <property type="protein sequence ID" value="CAI6226267.1"/>
    <property type="molecule type" value="Genomic_DNA"/>
</dbReference>
<evidence type="ECO:0000313" key="2">
    <source>
        <dbReference type="Proteomes" id="UP001152607"/>
    </source>
</evidence>
<dbReference type="SUPFAM" id="SSF69065">
    <property type="entry name" value="RNase III domain-like"/>
    <property type="match status" value="1"/>
</dbReference>
<accession>A0A9W4TYU4</accession>
<dbReference type="Proteomes" id="UP001152607">
    <property type="component" value="Unassembled WGS sequence"/>
</dbReference>
<comment type="caution">
    <text evidence="1">The sequence shown here is derived from an EMBL/GenBank/DDBJ whole genome shotgun (WGS) entry which is preliminary data.</text>
</comment>
<proteinExistence type="predicted"/>
<organism evidence="1 2">
    <name type="scientific">Periconia digitata</name>
    <dbReference type="NCBI Taxonomy" id="1303443"/>
    <lineage>
        <taxon>Eukaryota</taxon>
        <taxon>Fungi</taxon>
        <taxon>Dikarya</taxon>
        <taxon>Ascomycota</taxon>
        <taxon>Pezizomycotina</taxon>
        <taxon>Dothideomycetes</taxon>
        <taxon>Pleosporomycetidae</taxon>
        <taxon>Pleosporales</taxon>
        <taxon>Massarineae</taxon>
        <taxon>Periconiaceae</taxon>
        <taxon>Periconia</taxon>
    </lineage>
</organism>
<dbReference type="Gene3D" id="1.10.1520.10">
    <property type="entry name" value="Ribonuclease III domain"/>
    <property type="match status" value="1"/>
</dbReference>
<evidence type="ECO:0008006" key="3">
    <source>
        <dbReference type="Google" id="ProtNLM"/>
    </source>
</evidence>
<dbReference type="AlphaFoldDB" id="A0A9W4TYU4"/>
<keyword evidence="2" id="KW-1185">Reference proteome</keyword>